<dbReference type="PRINTS" id="PR01249">
    <property type="entry name" value="RIBOSOMALL31"/>
</dbReference>
<keyword evidence="2 3" id="KW-0687">Ribonucleoprotein</keyword>
<dbReference type="Pfam" id="PF01197">
    <property type="entry name" value="Ribosomal_L31"/>
    <property type="match status" value="1"/>
</dbReference>
<keyword evidence="1 3" id="KW-0689">Ribosomal protein</keyword>
<organism evidence="4 5">
    <name type="scientific">Phycicoccus avicenniae</name>
    <dbReference type="NCBI Taxonomy" id="2828860"/>
    <lineage>
        <taxon>Bacteria</taxon>
        <taxon>Bacillati</taxon>
        <taxon>Actinomycetota</taxon>
        <taxon>Actinomycetes</taxon>
        <taxon>Micrococcales</taxon>
        <taxon>Intrasporangiaceae</taxon>
        <taxon>Phycicoccus</taxon>
    </lineage>
</organism>
<dbReference type="AlphaFoldDB" id="A0A941DBJ4"/>
<reference evidence="4" key="1">
    <citation type="submission" date="2021-04" db="EMBL/GenBank/DDBJ databases">
        <title>Phycicoccus avicenniae sp. nov., a novel endophytic actinomycetes isolated from branch of Avicennia mariana.</title>
        <authorList>
            <person name="Tuo L."/>
        </authorList>
    </citation>
    <scope>NUCLEOTIDE SEQUENCE</scope>
    <source>
        <strain evidence="4">BSK3Z-2</strain>
    </source>
</reference>
<evidence type="ECO:0000256" key="3">
    <source>
        <dbReference type="RuleBase" id="RU000564"/>
    </source>
</evidence>
<protein>
    <recommendedName>
        <fullName evidence="3">50S ribosomal protein L31</fullName>
    </recommendedName>
</protein>
<dbReference type="PANTHER" id="PTHR33280">
    <property type="entry name" value="50S RIBOSOMAL PROTEIN L31, CHLOROPLASTIC"/>
    <property type="match status" value="1"/>
</dbReference>
<dbReference type="EMBL" id="JAGSNF010000017">
    <property type="protein sequence ID" value="MBR7743972.1"/>
    <property type="molecule type" value="Genomic_DNA"/>
</dbReference>
<dbReference type="InterPro" id="IPR002150">
    <property type="entry name" value="Ribosomal_bL31"/>
</dbReference>
<comment type="similarity">
    <text evidence="3">Belongs to the bacterial ribosomal protein bL31 family.</text>
</comment>
<sequence>MRSGIHPRYEEVVYRDRTTGAMFLTRSTLVPERTVEYEARTYPVIDVEVSSDSHPFWTGRARTLDSEGRVERYRRRYGARS</sequence>
<proteinExistence type="inferred from homology"/>
<dbReference type="NCBIfam" id="NF002462">
    <property type="entry name" value="PRK01678.1"/>
    <property type="match status" value="1"/>
</dbReference>
<name>A0A941DBJ4_9MICO</name>
<dbReference type="GO" id="GO:0006412">
    <property type="term" value="P:translation"/>
    <property type="evidence" value="ECO:0007669"/>
    <property type="project" value="InterPro"/>
</dbReference>
<dbReference type="InterPro" id="IPR042105">
    <property type="entry name" value="Ribosomal_bL31_sf"/>
</dbReference>
<evidence type="ECO:0000256" key="2">
    <source>
        <dbReference type="ARBA" id="ARBA00023274"/>
    </source>
</evidence>
<dbReference type="Proteomes" id="UP000677016">
    <property type="component" value="Unassembled WGS sequence"/>
</dbReference>
<evidence type="ECO:0000313" key="5">
    <source>
        <dbReference type="Proteomes" id="UP000677016"/>
    </source>
</evidence>
<dbReference type="RefSeq" id="WP_211603268.1">
    <property type="nucleotide sequence ID" value="NZ_JAGSNF010000017.1"/>
</dbReference>
<evidence type="ECO:0000313" key="4">
    <source>
        <dbReference type="EMBL" id="MBR7743972.1"/>
    </source>
</evidence>
<dbReference type="NCBIfam" id="TIGR00105">
    <property type="entry name" value="L31"/>
    <property type="match status" value="1"/>
</dbReference>
<keyword evidence="5" id="KW-1185">Reference proteome</keyword>
<comment type="caution">
    <text evidence="4">The sequence shown here is derived from an EMBL/GenBank/DDBJ whole genome shotgun (WGS) entry which is preliminary data.</text>
</comment>
<evidence type="ECO:0000256" key="1">
    <source>
        <dbReference type="ARBA" id="ARBA00022980"/>
    </source>
</evidence>
<gene>
    <name evidence="4" type="ORF">KC207_11795</name>
</gene>
<dbReference type="GO" id="GO:0005840">
    <property type="term" value="C:ribosome"/>
    <property type="evidence" value="ECO:0007669"/>
    <property type="project" value="UniProtKB-KW"/>
</dbReference>
<dbReference type="SUPFAM" id="SSF143800">
    <property type="entry name" value="L28p-like"/>
    <property type="match status" value="1"/>
</dbReference>
<dbReference type="GO" id="GO:1990904">
    <property type="term" value="C:ribonucleoprotein complex"/>
    <property type="evidence" value="ECO:0007669"/>
    <property type="project" value="UniProtKB-KW"/>
</dbReference>
<dbReference type="PANTHER" id="PTHR33280:SF1">
    <property type="entry name" value="LARGE RIBOSOMAL SUBUNIT PROTEIN BL31C"/>
    <property type="match status" value="1"/>
</dbReference>
<dbReference type="InterPro" id="IPR034704">
    <property type="entry name" value="Ribosomal_bL28/bL31-like_sf"/>
</dbReference>
<dbReference type="PROSITE" id="PS01143">
    <property type="entry name" value="RIBOSOMAL_L31"/>
    <property type="match status" value="1"/>
</dbReference>
<dbReference type="GO" id="GO:0003735">
    <property type="term" value="F:structural constituent of ribosome"/>
    <property type="evidence" value="ECO:0007669"/>
    <property type="project" value="InterPro"/>
</dbReference>
<dbReference type="Gene3D" id="4.10.830.30">
    <property type="entry name" value="Ribosomal protein L31"/>
    <property type="match status" value="1"/>
</dbReference>
<accession>A0A941DBJ4</accession>
<dbReference type="InterPro" id="IPR027493">
    <property type="entry name" value="Ribosomal_bL31_B"/>
</dbReference>